<accession>A0A8J1TIT5</accession>
<sequence>MTADAAEGLLRFIDGASNNIQEALGTMGKTKRRVNHRTYLQRQLKMCSQSYDASGISSQAATSLTRNRKTTESTESLRQTISLDALFDVSLFGTNGNTSSGTPTEPSYHKITQTSPPLKKRKLPPSFFIEPYHDCIKNKKTQCPKLEFTDPFIDDVYPVTHMVEHDLKDILAGTWQDKVTDVTKSQREVIHL</sequence>
<reference evidence="2" key="1">
    <citation type="submission" date="2022-03" db="EMBL/GenBank/DDBJ databases">
        <authorList>
            <person name="Martin C."/>
        </authorList>
    </citation>
    <scope>NUCLEOTIDE SEQUENCE</scope>
</reference>
<dbReference type="InterPro" id="IPR029359">
    <property type="entry name" value="FAM181"/>
</dbReference>
<dbReference type="PANTHER" id="PTHR33766:SF2">
    <property type="entry name" value="PROTEIN FAM181B"/>
    <property type="match status" value="1"/>
</dbReference>
<dbReference type="Proteomes" id="UP000749559">
    <property type="component" value="Unassembled WGS sequence"/>
</dbReference>
<comment type="caution">
    <text evidence="2">The sequence shown here is derived from an EMBL/GenBank/DDBJ whole genome shotgun (WGS) entry which is preliminary data.</text>
</comment>
<feature type="region of interest" description="Disordered" evidence="1">
    <location>
        <begin position="96"/>
        <end position="122"/>
    </location>
</feature>
<dbReference type="OrthoDB" id="5981837at2759"/>
<evidence type="ECO:0000313" key="3">
    <source>
        <dbReference type="Proteomes" id="UP000749559"/>
    </source>
</evidence>
<organism evidence="2 3">
    <name type="scientific">Owenia fusiformis</name>
    <name type="common">Polychaete worm</name>
    <dbReference type="NCBI Taxonomy" id="6347"/>
    <lineage>
        <taxon>Eukaryota</taxon>
        <taxon>Metazoa</taxon>
        <taxon>Spiralia</taxon>
        <taxon>Lophotrochozoa</taxon>
        <taxon>Annelida</taxon>
        <taxon>Polychaeta</taxon>
        <taxon>Sedentaria</taxon>
        <taxon>Canalipalpata</taxon>
        <taxon>Sabellida</taxon>
        <taxon>Oweniida</taxon>
        <taxon>Oweniidae</taxon>
        <taxon>Owenia</taxon>
    </lineage>
</organism>
<name>A0A8J1TIT5_OWEFU</name>
<dbReference type="PANTHER" id="PTHR33766">
    <property type="entry name" value="PROTEIN FAM181B"/>
    <property type="match status" value="1"/>
</dbReference>
<dbReference type="EMBL" id="CAIIXF020000002">
    <property type="protein sequence ID" value="CAH1778122.1"/>
    <property type="molecule type" value="Genomic_DNA"/>
</dbReference>
<protein>
    <submittedName>
        <fullName evidence="2">Uncharacterized protein</fullName>
    </submittedName>
</protein>
<proteinExistence type="predicted"/>
<dbReference type="AlphaFoldDB" id="A0A8J1TIT5"/>
<gene>
    <name evidence="2" type="ORF">OFUS_LOCUS5087</name>
</gene>
<keyword evidence="3" id="KW-1185">Reference proteome</keyword>
<evidence type="ECO:0000256" key="1">
    <source>
        <dbReference type="SAM" id="MobiDB-lite"/>
    </source>
</evidence>
<evidence type="ECO:0000313" key="2">
    <source>
        <dbReference type="EMBL" id="CAH1778122.1"/>
    </source>
</evidence>